<name>A0ABQ8WGK2_PENCH</name>
<organism evidence="2 3">
    <name type="scientific">Penicillium chrysogenum</name>
    <name type="common">Penicillium notatum</name>
    <dbReference type="NCBI Taxonomy" id="5076"/>
    <lineage>
        <taxon>Eukaryota</taxon>
        <taxon>Fungi</taxon>
        <taxon>Dikarya</taxon>
        <taxon>Ascomycota</taxon>
        <taxon>Pezizomycotina</taxon>
        <taxon>Eurotiomycetes</taxon>
        <taxon>Eurotiomycetidae</taxon>
        <taxon>Eurotiales</taxon>
        <taxon>Aspergillaceae</taxon>
        <taxon>Penicillium</taxon>
        <taxon>Penicillium chrysogenum species complex</taxon>
    </lineage>
</organism>
<evidence type="ECO:0000313" key="3">
    <source>
        <dbReference type="Proteomes" id="UP001220256"/>
    </source>
</evidence>
<protein>
    <submittedName>
        <fullName evidence="2">Uncharacterized protein</fullName>
    </submittedName>
</protein>
<dbReference type="EMBL" id="JAPVEB010000003">
    <property type="protein sequence ID" value="KAJ5269103.1"/>
    <property type="molecule type" value="Genomic_DNA"/>
</dbReference>
<gene>
    <name evidence="2" type="ORF">N7505_004861</name>
</gene>
<accession>A0ABQ8WGK2</accession>
<sequence length="146" mass="16144">MKFNLATILAATLTATVAAVPTSEGMKITTRALEWAVDGSHANFIDLWKEDGLNRWRWQYACATCDDFKNSLEVPDGGGNNYHCFDEDDKSFFEVNQVVGVAGDSTMIASVKRVTRQPCCDLGLPDWGMDRCLQGSPDRDADQQCN</sequence>
<evidence type="ECO:0000313" key="2">
    <source>
        <dbReference type="EMBL" id="KAJ5269103.1"/>
    </source>
</evidence>
<comment type="caution">
    <text evidence="2">The sequence shown here is derived from an EMBL/GenBank/DDBJ whole genome shotgun (WGS) entry which is preliminary data.</text>
</comment>
<feature type="chain" id="PRO_5046305144" evidence="1">
    <location>
        <begin position="20"/>
        <end position="146"/>
    </location>
</feature>
<feature type="signal peptide" evidence="1">
    <location>
        <begin position="1"/>
        <end position="19"/>
    </location>
</feature>
<evidence type="ECO:0000256" key="1">
    <source>
        <dbReference type="SAM" id="SignalP"/>
    </source>
</evidence>
<keyword evidence="1" id="KW-0732">Signal</keyword>
<dbReference type="Proteomes" id="UP001220256">
    <property type="component" value="Unassembled WGS sequence"/>
</dbReference>
<proteinExistence type="predicted"/>
<reference evidence="2 3" key="1">
    <citation type="journal article" date="2023" name="IMA Fungus">
        <title>Comparative genomic study of the Penicillium genus elucidates a diverse pangenome and 15 lateral gene transfer events.</title>
        <authorList>
            <person name="Petersen C."/>
            <person name="Sorensen T."/>
            <person name="Nielsen M.R."/>
            <person name="Sondergaard T.E."/>
            <person name="Sorensen J.L."/>
            <person name="Fitzpatrick D.A."/>
            <person name="Frisvad J.C."/>
            <person name="Nielsen K.L."/>
        </authorList>
    </citation>
    <scope>NUCLEOTIDE SEQUENCE [LARGE SCALE GENOMIC DNA]</scope>
    <source>
        <strain evidence="2 3">IBT 3361</strain>
    </source>
</reference>
<keyword evidence="3" id="KW-1185">Reference proteome</keyword>